<evidence type="ECO:0000256" key="5">
    <source>
        <dbReference type="ARBA" id="ARBA00022552"/>
    </source>
</evidence>
<keyword evidence="4" id="KW-0963">Cytoplasm</keyword>
<protein>
    <recommendedName>
        <fullName evidence="10">Exoribonuclease phosphorolytic domain-containing protein</fullName>
    </recommendedName>
</protein>
<proteinExistence type="inferred from homology"/>
<evidence type="ECO:0000256" key="4">
    <source>
        <dbReference type="ARBA" id="ARBA00022490"/>
    </source>
</evidence>
<dbReference type="Proteomes" id="UP000799764">
    <property type="component" value="Unassembled WGS sequence"/>
</dbReference>
<dbReference type="GO" id="GO:0071028">
    <property type="term" value="P:nuclear mRNA surveillance"/>
    <property type="evidence" value="ECO:0007669"/>
    <property type="project" value="TreeGrafter"/>
</dbReference>
<dbReference type="GO" id="GO:0006364">
    <property type="term" value="P:rRNA processing"/>
    <property type="evidence" value="ECO:0007669"/>
    <property type="project" value="UniProtKB-KW"/>
</dbReference>
<dbReference type="Gene3D" id="3.30.230.70">
    <property type="entry name" value="GHMP Kinase, N-terminal domain"/>
    <property type="match status" value="1"/>
</dbReference>
<evidence type="ECO:0000256" key="9">
    <source>
        <dbReference type="SAM" id="MobiDB-lite"/>
    </source>
</evidence>
<dbReference type="GO" id="GO:0000176">
    <property type="term" value="C:nuclear exosome (RNase complex)"/>
    <property type="evidence" value="ECO:0007669"/>
    <property type="project" value="TreeGrafter"/>
</dbReference>
<dbReference type="AlphaFoldDB" id="A0A9P4PXV5"/>
<dbReference type="InterPro" id="IPR036345">
    <property type="entry name" value="ExoRNase_PH_dom2_sf"/>
</dbReference>
<dbReference type="OrthoDB" id="2504340at2759"/>
<evidence type="ECO:0000259" key="10">
    <source>
        <dbReference type="Pfam" id="PF01138"/>
    </source>
</evidence>
<evidence type="ECO:0000256" key="3">
    <source>
        <dbReference type="ARBA" id="ARBA00006678"/>
    </source>
</evidence>
<accession>A0A9P4PXV5</accession>
<comment type="similarity">
    <text evidence="3">Belongs to the RNase PH family.</text>
</comment>
<keyword evidence="5" id="KW-0698">rRNA processing</keyword>
<name>A0A9P4PXV5_9PLEO</name>
<feature type="domain" description="Exoribonuclease phosphorolytic" evidence="10">
    <location>
        <begin position="45"/>
        <end position="207"/>
    </location>
</feature>
<evidence type="ECO:0000313" key="11">
    <source>
        <dbReference type="EMBL" id="KAF2451288.1"/>
    </source>
</evidence>
<dbReference type="GO" id="GO:0071051">
    <property type="term" value="P:poly(A)-dependent snoRNA 3'-end processing"/>
    <property type="evidence" value="ECO:0007669"/>
    <property type="project" value="TreeGrafter"/>
</dbReference>
<evidence type="ECO:0000256" key="1">
    <source>
        <dbReference type="ARBA" id="ARBA00004123"/>
    </source>
</evidence>
<dbReference type="GO" id="GO:0016075">
    <property type="term" value="P:rRNA catabolic process"/>
    <property type="evidence" value="ECO:0007669"/>
    <property type="project" value="TreeGrafter"/>
</dbReference>
<evidence type="ECO:0000256" key="7">
    <source>
        <dbReference type="ARBA" id="ARBA00022884"/>
    </source>
</evidence>
<dbReference type="SUPFAM" id="SSF54211">
    <property type="entry name" value="Ribosomal protein S5 domain 2-like"/>
    <property type="match status" value="1"/>
</dbReference>
<dbReference type="InterPro" id="IPR020568">
    <property type="entry name" value="Ribosomal_Su5_D2-typ_SF"/>
</dbReference>
<reference evidence="11" key="1">
    <citation type="journal article" date="2020" name="Stud. Mycol.">
        <title>101 Dothideomycetes genomes: a test case for predicting lifestyles and emergence of pathogens.</title>
        <authorList>
            <person name="Haridas S."/>
            <person name="Albert R."/>
            <person name="Binder M."/>
            <person name="Bloem J."/>
            <person name="Labutti K."/>
            <person name="Salamov A."/>
            <person name="Andreopoulos B."/>
            <person name="Baker S."/>
            <person name="Barry K."/>
            <person name="Bills G."/>
            <person name="Bluhm B."/>
            <person name="Cannon C."/>
            <person name="Castanera R."/>
            <person name="Culley D."/>
            <person name="Daum C."/>
            <person name="Ezra D."/>
            <person name="Gonzalez J."/>
            <person name="Henrissat B."/>
            <person name="Kuo A."/>
            <person name="Liang C."/>
            <person name="Lipzen A."/>
            <person name="Lutzoni F."/>
            <person name="Magnuson J."/>
            <person name="Mondo S."/>
            <person name="Nolan M."/>
            <person name="Ohm R."/>
            <person name="Pangilinan J."/>
            <person name="Park H.-J."/>
            <person name="Ramirez L."/>
            <person name="Alfaro M."/>
            <person name="Sun H."/>
            <person name="Tritt A."/>
            <person name="Yoshinaga Y."/>
            <person name="Zwiers L.-H."/>
            <person name="Turgeon B."/>
            <person name="Goodwin S."/>
            <person name="Spatafora J."/>
            <person name="Crous P."/>
            <person name="Grigoriev I."/>
        </authorList>
    </citation>
    <scope>NUCLEOTIDE SEQUENCE</scope>
    <source>
        <strain evidence="11">CBS 690.94</strain>
    </source>
</reference>
<dbReference type="PANTHER" id="PTHR11953">
    <property type="entry name" value="EXOSOME COMPLEX COMPONENT"/>
    <property type="match status" value="1"/>
</dbReference>
<dbReference type="GO" id="GO:0005730">
    <property type="term" value="C:nucleolus"/>
    <property type="evidence" value="ECO:0007669"/>
    <property type="project" value="TreeGrafter"/>
</dbReference>
<dbReference type="GO" id="GO:0000177">
    <property type="term" value="C:cytoplasmic exosome (RNase complex)"/>
    <property type="evidence" value="ECO:0007669"/>
    <property type="project" value="TreeGrafter"/>
</dbReference>
<comment type="subcellular location">
    <subcellularLocation>
        <location evidence="2">Cytoplasm</location>
    </subcellularLocation>
    <subcellularLocation>
        <location evidence="1">Nucleus</location>
    </subcellularLocation>
</comment>
<dbReference type="Pfam" id="PF01138">
    <property type="entry name" value="RNase_PH"/>
    <property type="match status" value="1"/>
</dbReference>
<evidence type="ECO:0000256" key="8">
    <source>
        <dbReference type="ARBA" id="ARBA00023242"/>
    </source>
</evidence>
<dbReference type="InterPro" id="IPR027408">
    <property type="entry name" value="PNPase/RNase_PH_dom_sf"/>
</dbReference>
<evidence type="ECO:0000256" key="2">
    <source>
        <dbReference type="ARBA" id="ARBA00004496"/>
    </source>
</evidence>
<evidence type="ECO:0000256" key="6">
    <source>
        <dbReference type="ARBA" id="ARBA00022835"/>
    </source>
</evidence>
<comment type="caution">
    <text evidence="11">The sequence shown here is derived from an EMBL/GenBank/DDBJ whole genome shotgun (WGS) entry which is preliminary data.</text>
</comment>
<feature type="region of interest" description="Disordered" evidence="9">
    <location>
        <begin position="1"/>
        <end position="21"/>
    </location>
</feature>
<keyword evidence="6" id="KW-0271">Exosome</keyword>
<dbReference type="PANTHER" id="PTHR11953:SF2">
    <property type="entry name" value="EXOSOME COMPLEX COMPONENT MTR3"/>
    <property type="match status" value="1"/>
</dbReference>
<dbReference type="InterPro" id="IPR001247">
    <property type="entry name" value="ExoRNase_PH_dom1"/>
</dbReference>
<dbReference type="SUPFAM" id="SSF55666">
    <property type="entry name" value="Ribonuclease PH domain 2-like"/>
    <property type="match status" value="1"/>
</dbReference>
<gene>
    <name evidence="11" type="ORF">P171DRAFT_400678</name>
</gene>
<sequence length="314" mass="33117">MAANTDRRRINAPSGGTSAPVFAKPVKEYGYLQSLRPNRTRGPDELRKTFLQTGVVPSASGSAYLEVPTTTTSSQPSLIPPTSSLKIAASIQGPKPLPRSAPFSPTLVLTTTVKFAPFATRYRRGYIRDSAERDLGVHLETALRGVIIGERWPKSGVEVVITILEGDEDTWWGDSKAEGGAGSGWGLLNVLAGCITVASAAIMDAGIDCVDMVAGGVAAITGDGQKVLDPCPAEHQDIVAACAVGYLASRDEITELWLKGEVGADPDTLIEGATHAAMGSVSVLREVLLENIETKTKAAKEGSKRKLEDVEMTG</sequence>
<keyword evidence="7" id="KW-0694">RNA-binding</keyword>
<dbReference type="GO" id="GO:0003723">
    <property type="term" value="F:RNA binding"/>
    <property type="evidence" value="ECO:0007669"/>
    <property type="project" value="UniProtKB-KW"/>
</dbReference>
<dbReference type="InterPro" id="IPR050080">
    <property type="entry name" value="RNase_PH"/>
</dbReference>
<dbReference type="CDD" id="cd11371">
    <property type="entry name" value="RNase_PH_MTR3"/>
    <property type="match status" value="1"/>
</dbReference>
<dbReference type="GO" id="GO:0034475">
    <property type="term" value="P:U4 snRNA 3'-end processing"/>
    <property type="evidence" value="ECO:0007669"/>
    <property type="project" value="TreeGrafter"/>
</dbReference>
<organism evidence="11 12">
    <name type="scientific">Karstenula rhodostoma CBS 690.94</name>
    <dbReference type="NCBI Taxonomy" id="1392251"/>
    <lineage>
        <taxon>Eukaryota</taxon>
        <taxon>Fungi</taxon>
        <taxon>Dikarya</taxon>
        <taxon>Ascomycota</taxon>
        <taxon>Pezizomycotina</taxon>
        <taxon>Dothideomycetes</taxon>
        <taxon>Pleosporomycetidae</taxon>
        <taxon>Pleosporales</taxon>
        <taxon>Massarineae</taxon>
        <taxon>Didymosphaeriaceae</taxon>
        <taxon>Karstenula</taxon>
    </lineage>
</organism>
<keyword evidence="8" id="KW-0539">Nucleus</keyword>
<evidence type="ECO:0000313" key="12">
    <source>
        <dbReference type="Proteomes" id="UP000799764"/>
    </source>
</evidence>
<dbReference type="EMBL" id="MU001492">
    <property type="protein sequence ID" value="KAF2451288.1"/>
    <property type="molecule type" value="Genomic_DNA"/>
</dbReference>
<keyword evidence="12" id="KW-1185">Reference proteome</keyword>